<keyword evidence="3" id="KW-0808">Transferase</keyword>
<dbReference type="Gene3D" id="1.25.40.120">
    <property type="entry name" value="Protein prenylyltransferase"/>
    <property type="match status" value="1"/>
</dbReference>
<dbReference type="GeneID" id="8441123"/>
<dbReference type="GO" id="GO:0005737">
    <property type="term" value="C:cytoplasm"/>
    <property type="evidence" value="ECO:0007669"/>
    <property type="project" value="TreeGrafter"/>
</dbReference>
<dbReference type="Pfam" id="PF01239">
    <property type="entry name" value="PPTA"/>
    <property type="match status" value="2"/>
</dbReference>
<evidence type="ECO:0000313" key="5">
    <source>
        <dbReference type="EMBL" id="EEP80775.1"/>
    </source>
</evidence>
<dbReference type="AlphaFoldDB" id="C4JT28"/>
<organism evidence="5 6">
    <name type="scientific">Uncinocarpus reesii (strain UAMH 1704)</name>
    <dbReference type="NCBI Taxonomy" id="336963"/>
    <lineage>
        <taxon>Eukaryota</taxon>
        <taxon>Fungi</taxon>
        <taxon>Dikarya</taxon>
        <taxon>Ascomycota</taxon>
        <taxon>Pezizomycotina</taxon>
        <taxon>Eurotiomycetes</taxon>
        <taxon>Eurotiomycetidae</taxon>
        <taxon>Onygenales</taxon>
        <taxon>Onygenaceae</taxon>
        <taxon>Uncinocarpus</taxon>
    </lineage>
</organism>
<dbReference type="HOGENOM" id="CLU_044597_2_0_1"/>
<proteinExistence type="inferred from homology"/>
<dbReference type="PANTHER" id="PTHR11129:SF3">
    <property type="entry name" value="PROTEIN PRENYLTRANSFERASE ALPHA SUBUNIT REPEAT-CONTAINING PROTEIN 1"/>
    <property type="match status" value="1"/>
</dbReference>
<dbReference type="EMBL" id="CH476617">
    <property type="protein sequence ID" value="EEP80775.1"/>
    <property type="molecule type" value="Genomic_DNA"/>
</dbReference>
<dbReference type="GO" id="GO:0008318">
    <property type="term" value="F:protein prenyltransferase activity"/>
    <property type="evidence" value="ECO:0007669"/>
    <property type="project" value="InterPro"/>
</dbReference>
<protein>
    <submittedName>
        <fullName evidence="5">Uncharacterized protein</fullName>
    </submittedName>
</protein>
<dbReference type="VEuPathDB" id="FungiDB:UREG_05617"/>
<accession>C4JT28</accession>
<dbReference type="RefSeq" id="XP_002584928.1">
    <property type="nucleotide sequence ID" value="XM_002584882.1"/>
</dbReference>
<keyword evidence="6" id="KW-1185">Reference proteome</keyword>
<dbReference type="PANTHER" id="PTHR11129">
    <property type="entry name" value="PROTEIN FARNESYLTRANSFERASE ALPHA SUBUNIT/RAB GERANYLGERANYL TRANSFERASE ALPHA SUBUNIT"/>
    <property type="match status" value="1"/>
</dbReference>
<evidence type="ECO:0000256" key="3">
    <source>
        <dbReference type="ARBA" id="ARBA00022679"/>
    </source>
</evidence>
<dbReference type="InParanoid" id="C4JT28"/>
<name>C4JT28_UNCRE</name>
<reference evidence="6" key="1">
    <citation type="journal article" date="2009" name="Genome Res.">
        <title>Comparative genomic analyses of the human fungal pathogens Coccidioides and their relatives.</title>
        <authorList>
            <person name="Sharpton T.J."/>
            <person name="Stajich J.E."/>
            <person name="Rounsley S.D."/>
            <person name="Gardner M.J."/>
            <person name="Wortman J.R."/>
            <person name="Jordar V.S."/>
            <person name="Maiti R."/>
            <person name="Kodira C.D."/>
            <person name="Neafsey D.E."/>
            <person name="Zeng Q."/>
            <person name="Hung C.-Y."/>
            <person name="McMahan C."/>
            <person name="Muszewska A."/>
            <person name="Grynberg M."/>
            <person name="Mandel M.A."/>
            <person name="Kellner E.M."/>
            <person name="Barker B.M."/>
            <person name="Galgiani J.N."/>
            <person name="Orbach M.J."/>
            <person name="Kirkland T.N."/>
            <person name="Cole G.T."/>
            <person name="Henn M.R."/>
            <person name="Birren B.W."/>
            <person name="Taylor J.W."/>
        </authorList>
    </citation>
    <scope>NUCLEOTIDE SEQUENCE [LARGE SCALE GENOMIC DNA]</scope>
    <source>
        <strain evidence="6">UAMH 1704</strain>
    </source>
</reference>
<gene>
    <name evidence="5" type="ORF">UREG_05617</name>
</gene>
<comment type="similarity">
    <text evidence="1">Belongs to the protein prenyltransferase subunit alpha family.</text>
</comment>
<dbReference type="SUPFAM" id="SSF48439">
    <property type="entry name" value="Protein prenylyltransferase"/>
    <property type="match status" value="1"/>
</dbReference>
<dbReference type="InterPro" id="IPR002088">
    <property type="entry name" value="Prenyl_trans_a"/>
</dbReference>
<evidence type="ECO:0000256" key="1">
    <source>
        <dbReference type="ARBA" id="ARBA00006734"/>
    </source>
</evidence>
<dbReference type="KEGG" id="ure:UREG_05617"/>
<dbReference type="Proteomes" id="UP000002058">
    <property type="component" value="Unassembled WGS sequence"/>
</dbReference>
<dbReference type="eggNOG" id="ENOG502S6DV">
    <property type="taxonomic scope" value="Eukaryota"/>
</dbReference>
<keyword evidence="4" id="KW-0677">Repeat</keyword>
<evidence type="ECO:0000256" key="4">
    <source>
        <dbReference type="ARBA" id="ARBA00022737"/>
    </source>
</evidence>
<dbReference type="OrthoDB" id="5358702at2759"/>
<sequence length="307" mass="34905">MDISSPERASGSPFLSESTRVASEIILLFDSEHLTACNWRKRRLFALKDSWSPDHFAQSLGEEFSFTTTLLRSPLHRHAKSPTLWYHRYWVMTEALRLDTRHMQSVLLAPHATPSEQANMDDLRISEALLQGQLAVGLKAGEQHPMNYYAFNYLREVFALLECRFKGDSKMPSRAESSVEGFKALARAQLEGVHRWCLGHPRDISGWTFLVYLLEMMDDALVQTATVEKTVEYALTVGWEEEALWTFVTLSLSRFGIDSETISSADYNITEQGGCRFVQPTKTSSRWANIAAMAKTRSNKDRGERPS</sequence>
<keyword evidence="2" id="KW-0637">Prenyltransferase</keyword>
<evidence type="ECO:0000313" key="6">
    <source>
        <dbReference type="Proteomes" id="UP000002058"/>
    </source>
</evidence>
<evidence type="ECO:0000256" key="2">
    <source>
        <dbReference type="ARBA" id="ARBA00022602"/>
    </source>
</evidence>